<name>A0A7U6M6P8_PSEPU</name>
<evidence type="ECO:0000256" key="1">
    <source>
        <dbReference type="SAM" id="Phobius"/>
    </source>
</evidence>
<keyword evidence="1" id="KW-0472">Membrane</keyword>
<dbReference type="RefSeq" id="WP_019097436.1">
    <property type="nucleotide sequence ID" value="NZ_AP022324.1"/>
</dbReference>
<keyword evidence="1" id="KW-1133">Transmembrane helix</keyword>
<accession>A0A7U6M6P8</accession>
<dbReference type="EMBL" id="AP022324">
    <property type="protein sequence ID" value="BBU46931.1"/>
    <property type="molecule type" value="Genomic_DNA"/>
</dbReference>
<gene>
    <name evidence="2" type="ORF">PPTS312_48460</name>
</gene>
<evidence type="ECO:0000313" key="3">
    <source>
        <dbReference type="Proteomes" id="UP000464661"/>
    </source>
</evidence>
<keyword evidence="1" id="KW-0812">Transmembrane</keyword>
<feature type="transmembrane region" description="Helical" evidence="1">
    <location>
        <begin position="6"/>
        <end position="23"/>
    </location>
</feature>
<organism evidence="2 3">
    <name type="scientific">Pseudomonas putida</name>
    <name type="common">Arthrobacter siderocapsulatus</name>
    <dbReference type="NCBI Taxonomy" id="303"/>
    <lineage>
        <taxon>Bacteria</taxon>
        <taxon>Pseudomonadati</taxon>
        <taxon>Pseudomonadota</taxon>
        <taxon>Gammaproteobacteria</taxon>
        <taxon>Pseudomonadales</taxon>
        <taxon>Pseudomonadaceae</taxon>
        <taxon>Pseudomonas</taxon>
    </lineage>
</organism>
<sequence>MTMPEVVATGALVAMGIILLVLIQQGLRLGELGKKVEHCQRDLRWLQIWEMENRELRAAVRAEREHVAQLRRKVVMLQDLASADDRQG</sequence>
<dbReference type="AlphaFoldDB" id="A0A7U6M6P8"/>
<evidence type="ECO:0000313" key="2">
    <source>
        <dbReference type="EMBL" id="BBU46931.1"/>
    </source>
</evidence>
<reference evidence="2 3" key="1">
    <citation type="submission" date="2020-01" db="EMBL/GenBank/DDBJ databases">
        <title>Complete Genome Sequence of Pseudomonas putida Strain TS312, Harboring the HdtS type N-acyl-homoserine Lactone Synthase, Isolated from a Paper Mill.</title>
        <authorList>
            <person name="Hosoe A."/>
            <person name="Suenaga T."/>
            <person name="Sugi T."/>
            <person name="Izumi T."/>
            <person name="Nagai N."/>
            <person name="Terada A."/>
        </authorList>
    </citation>
    <scope>NUCLEOTIDE SEQUENCE [LARGE SCALE GENOMIC DNA]</scope>
    <source>
        <strain evidence="2 3">TS312</strain>
    </source>
</reference>
<proteinExistence type="predicted"/>
<protein>
    <submittedName>
        <fullName evidence="2">Uncharacterized protein</fullName>
    </submittedName>
</protein>
<dbReference type="Proteomes" id="UP000464661">
    <property type="component" value="Chromosome"/>
</dbReference>